<feature type="active site" description="Proton acceptor" evidence="4">
    <location>
        <position position="197"/>
    </location>
</feature>
<evidence type="ECO:0000256" key="4">
    <source>
        <dbReference type="PROSITE-ProRule" id="PRU01161"/>
    </source>
</evidence>
<keyword evidence="1 4" id="KW-0378">Hydrolase</keyword>
<dbReference type="Gene3D" id="3.40.1090.10">
    <property type="entry name" value="Cytosolic phospholipase A2 catalytic domain"/>
    <property type="match status" value="2"/>
</dbReference>
<evidence type="ECO:0000259" key="5">
    <source>
        <dbReference type="PROSITE" id="PS51635"/>
    </source>
</evidence>
<dbReference type="InterPro" id="IPR002641">
    <property type="entry name" value="PNPLA_dom"/>
</dbReference>
<dbReference type="InterPro" id="IPR050301">
    <property type="entry name" value="NTE"/>
</dbReference>
<keyword evidence="2 4" id="KW-0442">Lipid degradation</keyword>
<evidence type="ECO:0000256" key="1">
    <source>
        <dbReference type="ARBA" id="ARBA00022801"/>
    </source>
</evidence>
<keyword evidence="3 4" id="KW-0443">Lipid metabolism</keyword>
<dbReference type="EMBL" id="JBHSTI010000008">
    <property type="protein sequence ID" value="MFC6239164.1"/>
    <property type="molecule type" value="Genomic_DNA"/>
</dbReference>
<dbReference type="Proteomes" id="UP001596138">
    <property type="component" value="Unassembled WGS sequence"/>
</dbReference>
<gene>
    <name evidence="6" type="ORF">ACFQGU_14875</name>
</gene>
<accession>A0ABW1T4D7</accession>
<sequence>MALGPLGSLAASARATLARHDAPHPTPTHPRTVFVLSGGAALGAAQAGMARVLLDAGVVPDAIVGVSAGAINGAHIAFHPHSDGGERLEDLWRALSTTGVIGGRRSWAWNVVRGRSGAFPAEGLRAALEEAVGDRTDIGGSDIELYIGTTHLATGHPVFHRRGPLVDVLLASSALPGLFPAVHLDDPDGEHAGLHVDGAVTAMLPLQYALELDPGHVWVLDVSGAVRATAAYHPGSLDLVSTGFALALGRQVGLGDSGHDPRVSTISLRMRPAEKLRSVLDFDHTEALIEAGRHEAEESLAHAFARRPDLIPGRPESA</sequence>
<proteinExistence type="predicted"/>
<keyword evidence="7" id="KW-1185">Reference proteome</keyword>
<feature type="domain" description="PNPLA" evidence="5">
    <location>
        <begin position="34"/>
        <end position="210"/>
    </location>
</feature>
<evidence type="ECO:0000313" key="6">
    <source>
        <dbReference type="EMBL" id="MFC6239164.1"/>
    </source>
</evidence>
<dbReference type="SUPFAM" id="SSF52151">
    <property type="entry name" value="FabD/lysophospholipase-like"/>
    <property type="match status" value="1"/>
</dbReference>
<reference evidence="7" key="1">
    <citation type="journal article" date="2019" name="Int. J. Syst. Evol. Microbiol.">
        <title>The Global Catalogue of Microorganisms (GCM) 10K type strain sequencing project: providing services to taxonomists for standard genome sequencing and annotation.</title>
        <authorList>
            <consortium name="The Broad Institute Genomics Platform"/>
            <consortium name="The Broad Institute Genome Sequencing Center for Infectious Disease"/>
            <person name="Wu L."/>
            <person name="Ma J."/>
        </authorList>
    </citation>
    <scope>NUCLEOTIDE SEQUENCE [LARGE SCALE GENOMIC DNA]</scope>
    <source>
        <strain evidence="7">CGMCC 4.7317</strain>
    </source>
</reference>
<dbReference type="Pfam" id="PF01734">
    <property type="entry name" value="Patatin"/>
    <property type="match status" value="1"/>
</dbReference>
<dbReference type="PANTHER" id="PTHR14226:SF57">
    <property type="entry name" value="BLR7027 PROTEIN"/>
    <property type="match status" value="1"/>
</dbReference>
<organism evidence="6 7">
    <name type="scientific">Longivirga aurantiaca</name>
    <dbReference type="NCBI Taxonomy" id="1837743"/>
    <lineage>
        <taxon>Bacteria</taxon>
        <taxon>Bacillati</taxon>
        <taxon>Actinomycetota</taxon>
        <taxon>Actinomycetes</taxon>
        <taxon>Sporichthyales</taxon>
        <taxon>Sporichthyaceae</taxon>
        <taxon>Longivirga</taxon>
    </lineage>
</organism>
<dbReference type="PANTHER" id="PTHR14226">
    <property type="entry name" value="NEUROPATHY TARGET ESTERASE/SWISS CHEESE D.MELANOGASTER"/>
    <property type="match status" value="1"/>
</dbReference>
<name>A0ABW1T4D7_9ACTN</name>
<dbReference type="InterPro" id="IPR016035">
    <property type="entry name" value="Acyl_Trfase/lysoPLipase"/>
</dbReference>
<feature type="short sequence motif" description="DGA/G" evidence="4">
    <location>
        <begin position="197"/>
        <end position="199"/>
    </location>
</feature>
<evidence type="ECO:0000256" key="3">
    <source>
        <dbReference type="ARBA" id="ARBA00023098"/>
    </source>
</evidence>
<dbReference type="RefSeq" id="WP_386767996.1">
    <property type="nucleotide sequence ID" value="NZ_JBHSTI010000008.1"/>
</dbReference>
<dbReference type="PROSITE" id="PS51635">
    <property type="entry name" value="PNPLA"/>
    <property type="match status" value="1"/>
</dbReference>
<protein>
    <submittedName>
        <fullName evidence="6">Patatin-like phospholipase family protein</fullName>
    </submittedName>
</protein>
<feature type="short sequence motif" description="GXSXG" evidence="4">
    <location>
        <begin position="65"/>
        <end position="69"/>
    </location>
</feature>
<comment type="caution">
    <text evidence="6">The sequence shown here is derived from an EMBL/GenBank/DDBJ whole genome shotgun (WGS) entry which is preliminary data.</text>
</comment>
<comment type="caution">
    <text evidence="4">Lacks conserved residue(s) required for the propagation of feature annotation.</text>
</comment>
<evidence type="ECO:0000313" key="7">
    <source>
        <dbReference type="Proteomes" id="UP001596138"/>
    </source>
</evidence>
<feature type="active site" description="Nucleophile" evidence="4">
    <location>
        <position position="67"/>
    </location>
</feature>
<evidence type="ECO:0000256" key="2">
    <source>
        <dbReference type="ARBA" id="ARBA00022963"/>
    </source>
</evidence>